<dbReference type="OrthoDB" id="9863684at2"/>
<reference evidence="2 3" key="1">
    <citation type="submission" date="2017-06" db="EMBL/GenBank/DDBJ databases">
        <title>Genome sequencing of cyanobaciteial culture collection at National Institute for Environmental Studies (NIES).</title>
        <authorList>
            <person name="Hirose Y."/>
            <person name="Shimura Y."/>
            <person name="Fujisawa T."/>
            <person name="Nakamura Y."/>
            <person name="Kawachi M."/>
        </authorList>
    </citation>
    <scope>NUCLEOTIDE SEQUENCE [LARGE SCALE GENOMIC DNA]</scope>
    <source>
        <strain evidence="2 3">NIES-267</strain>
    </source>
</reference>
<feature type="coiled-coil region" evidence="1">
    <location>
        <begin position="8"/>
        <end position="74"/>
    </location>
</feature>
<evidence type="ECO:0000313" key="2">
    <source>
        <dbReference type="EMBL" id="BAY84362.1"/>
    </source>
</evidence>
<evidence type="ECO:0000313" key="3">
    <source>
        <dbReference type="Proteomes" id="UP000218418"/>
    </source>
</evidence>
<dbReference type="Proteomes" id="UP000218418">
    <property type="component" value="Chromosome"/>
</dbReference>
<sequence>MPKRTFISVETTQEIKEALKRKANMERKTVTDVISNMVNEYLNSPASEEQATNVISLEQKVQEMQQTLEKHSKIINQYQQCLGELSA</sequence>
<accession>A0A1Z4LT08</accession>
<keyword evidence="3" id="KW-1185">Reference proteome</keyword>
<name>A0A1Z4LT08_9CYAN</name>
<proteinExistence type="predicted"/>
<dbReference type="AlphaFoldDB" id="A0A1Z4LT08"/>
<evidence type="ECO:0000256" key="1">
    <source>
        <dbReference type="SAM" id="Coils"/>
    </source>
</evidence>
<evidence type="ECO:0008006" key="4">
    <source>
        <dbReference type="Google" id="ProtNLM"/>
    </source>
</evidence>
<protein>
    <recommendedName>
        <fullName evidence="4">Ribbon-helix-helix protein CopG domain-containing protein</fullName>
    </recommendedName>
</protein>
<organism evidence="2 3">
    <name type="scientific">Calothrix parasitica NIES-267</name>
    <dbReference type="NCBI Taxonomy" id="1973488"/>
    <lineage>
        <taxon>Bacteria</taxon>
        <taxon>Bacillati</taxon>
        <taxon>Cyanobacteriota</taxon>
        <taxon>Cyanophyceae</taxon>
        <taxon>Nostocales</taxon>
        <taxon>Calotrichaceae</taxon>
        <taxon>Calothrix</taxon>
    </lineage>
</organism>
<dbReference type="EMBL" id="AP018227">
    <property type="protein sequence ID" value="BAY84362.1"/>
    <property type="molecule type" value="Genomic_DNA"/>
</dbReference>
<keyword evidence="1" id="KW-0175">Coiled coil</keyword>
<gene>
    <name evidence="2" type="ORF">NIES267_38580</name>
</gene>